<evidence type="ECO:0000259" key="3">
    <source>
        <dbReference type="Pfam" id="PF07693"/>
    </source>
</evidence>
<reference evidence="6 7" key="1">
    <citation type="submission" date="2025-04" db="UniProtKB">
        <authorList>
            <consortium name="RefSeq"/>
        </authorList>
    </citation>
    <scope>IDENTIFICATION</scope>
    <source>
        <tissue evidence="6 7">Sperm</tissue>
    </source>
</reference>
<evidence type="ECO:0000256" key="1">
    <source>
        <dbReference type="SAM" id="MobiDB-lite"/>
    </source>
</evidence>
<organism evidence="5 6">
    <name type="scientific">Petromyzon marinus</name>
    <name type="common">Sea lamprey</name>
    <dbReference type="NCBI Taxonomy" id="7757"/>
    <lineage>
        <taxon>Eukaryota</taxon>
        <taxon>Metazoa</taxon>
        <taxon>Chordata</taxon>
        <taxon>Craniata</taxon>
        <taxon>Vertebrata</taxon>
        <taxon>Cyclostomata</taxon>
        <taxon>Hyperoartia</taxon>
        <taxon>Petromyzontiformes</taxon>
        <taxon>Petromyzontidae</taxon>
        <taxon>Petromyzon</taxon>
    </lineage>
</organism>
<evidence type="ECO:0000313" key="7">
    <source>
        <dbReference type="RefSeq" id="XP_032820910.1"/>
    </source>
</evidence>
<feature type="transmembrane region" description="Helical" evidence="2">
    <location>
        <begin position="220"/>
        <end position="238"/>
    </location>
</feature>
<dbReference type="AlphaFoldDB" id="A0AAJ7X476"/>
<feature type="region of interest" description="Disordered" evidence="1">
    <location>
        <begin position="703"/>
        <end position="751"/>
    </location>
</feature>
<gene>
    <name evidence="6 7" type="primary">LOC116948395</name>
</gene>
<proteinExistence type="predicted"/>
<dbReference type="Pfam" id="PF23307">
    <property type="entry name" value="SAM_KIDINS220"/>
    <property type="match status" value="1"/>
</dbReference>
<sequence>MLERTESATSRAMSFHDAHSDPAEYDQYTQCLAKALCYVATPITVGLYAPWGSGVDHLQYKIERCLVANAATIEEKEWARLAERPRSAEGPLGVLALVARLLFYDPVLTRRQRDRRNVRFVFVPFNAWEFAGSDRLWAGLVTALCEAVRLNFRTLPTAIYRAVRSRAVPTRQHCGGGDTDWEVKRLLGVPLWFVPIIFLALLVLLLVIVLVLGFPNGQVVAIEGVCAGLLGVSSTVALRNVLAIVRSAVVTQKAEVEKIMNRTDFSDQLGFMCKVKQEVQVVTNLVRYMEVFERRRIRIVLKVCDLDRCAPDKIVSVLEAMSILLSDKHARFVSLLGVDPRVVAEAVERVYANLGKASDNSYLLLNRTVDLPFTVPQMDKRVKLGFLNAFAEGMDWAVNDDAAAGLRSVAFGERRSRRGPDDDAAAAAAAVPLAPCARGTAASPFVLAALQFLKSGDGTVLDYVEHNLVTMRRIVNTLPVIVRLAVAAHGGLGPTLTPERMVAWTVLSTQWPCRLSWTLQCGAAWADEPGVGEDASMWDVYERSLTEFRALMKDLDDFFVLDGDSAQFQRFLKRDHVFTVREGAMLRPLSVNLDRSIQSQMELLRGKYSIRNFDRKRGGHGKAFDATKLPDMTPEDVCREMEALELSSERLAGYQSRAVEHGVSGRALLHGTEEEVRRALGMQALGDWATFRDHFLGTSRMSRAARDKVDGGDDEMGGELDEQEDDEEEEMRACGNHRRRRRRTDASRRRV</sequence>
<feature type="domain" description="Kinase D-interacting substrate of 220 kDa-like SAM" evidence="4">
    <location>
        <begin position="627"/>
        <end position="695"/>
    </location>
</feature>
<dbReference type="InterPro" id="IPR011646">
    <property type="entry name" value="KAP_P-loop"/>
</dbReference>
<dbReference type="Pfam" id="PF07693">
    <property type="entry name" value="KAP_NTPase"/>
    <property type="match status" value="1"/>
</dbReference>
<evidence type="ECO:0000313" key="5">
    <source>
        <dbReference type="Proteomes" id="UP001318040"/>
    </source>
</evidence>
<dbReference type="PANTHER" id="PTHR22674:SF6">
    <property type="entry name" value="NTPASE KAP FAMILY P-LOOP DOMAIN-CONTAINING PROTEIN 1"/>
    <property type="match status" value="1"/>
</dbReference>
<keyword evidence="5" id="KW-1185">Reference proteome</keyword>
<dbReference type="Proteomes" id="UP001318040">
    <property type="component" value="Chromosome 33"/>
</dbReference>
<evidence type="ECO:0000256" key="2">
    <source>
        <dbReference type="SAM" id="Phobius"/>
    </source>
</evidence>
<dbReference type="RefSeq" id="XP_032820909.1">
    <property type="nucleotide sequence ID" value="XM_032965018.1"/>
</dbReference>
<keyword evidence="2" id="KW-0472">Membrane</keyword>
<evidence type="ECO:0000259" key="4">
    <source>
        <dbReference type="Pfam" id="PF23307"/>
    </source>
</evidence>
<feature type="compositionally biased region" description="Acidic residues" evidence="1">
    <location>
        <begin position="712"/>
        <end position="730"/>
    </location>
</feature>
<evidence type="ECO:0000313" key="6">
    <source>
        <dbReference type="RefSeq" id="XP_032820909.1"/>
    </source>
</evidence>
<dbReference type="PANTHER" id="PTHR22674">
    <property type="entry name" value="NTPASE, KAP FAMILY P-LOOP DOMAIN-CONTAINING 1"/>
    <property type="match status" value="1"/>
</dbReference>
<protein>
    <submittedName>
        <fullName evidence="6 7">NTPase KAP family P-loop domain-containing protein 1-like</fullName>
    </submittedName>
</protein>
<accession>A0AAJ7X476</accession>
<dbReference type="InterPro" id="IPR057092">
    <property type="entry name" value="SAM_KIDINS220"/>
</dbReference>
<dbReference type="KEGG" id="pmrn:116948395"/>
<dbReference type="InterPro" id="IPR052754">
    <property type="entry name" value="NTPase_KAP_P-loop"/>
</dbReference>
<feature type="transmembrane region" description="Helical" evidence="2">
    <location>
        <begin position="191"/>
        <end position="214"/>
    </location>
</feature>
<name>A0AAJ7X476_PETMA</name>
<feature type="domain" description="KAP NTPase" evidence="3">
    <location>
        <begin position="25"/>
        <end position="484"/>
    </location>
</feature>
<dbReference type="RefSeq" id="XP_032820910.1">
    <property type="nucleotide sequence ID" value="XM_032965019.1"/>
</dbReference>
<keyword evidence="2" id="KW-0812">Transmembrane</keyword>
<keyword evidence="2" id="KW-1133">Transmembrane helix</keyword>